<dbReference type="Proteomes" id="UP000236454">
    <property type="component" value="Unassembled WGS sequence"/>
</dbReference>
<dbReference type="EMBL" id="FPAS01000002">
    <property type="protein sequence ID" value="SFT68786.1"/>
    <property type="molecule type" value="Genomic_DNA"/>
</dbReference>
<feature type="transmembrane region" description="Helical" evidence="1">
    <location>
        <begin position="46"/>
        <end position="68"/>
    </location>
</feature>
<keyword evidence="1" id="KW-1133">Transmembrane helix</keyword>
<name>A0A1I7A1H8_9FLAO</name>
<reference evidence="2 3" key="1">
    <citation type="submission" date="2016-10" db="EMBL/GenBank/DDBJ databases">
        <authorList>
            <person name="de Groot N.N."/>
        </authorList>
    </citation>
    <scope>NUCLEOTIDE SEQUENCE [LARGE SCALE GENOMIC DNA]</scope>
    <source>
        <strain evidence="2 3">CGMCC 1.7005</strain>
    </source>
</reference>
<evidence type="ECO:0000313" key="2">
    <source>
        <dbReference type="EMBL" id="SFT68786.1"/>
    </source>
</evidence>
<evidence type="ECO:0000256" key="1">
    <source>
        <dbReference type="SAM" id="Phobius"/>
    </source>
</evidence>
<organism evidence="2 3">
    <name type="scientific">Lishizhenia tianjinensis</name>
    <dbReference type="NCBI Taxonomy" id="477690"/>
    <lineage>
        <taxon>Bacteria</taxon>
        <taxon>Pseudomonadati</taxon>
        <taxon>Bacteroidota</taxon>
        <taxon>Flavobacteriia</taxon>
        <taxon>Flavobacteriales</taxon>
        <taxon>Crocinitomicaceae</taxon>
        <taxon>Lishizhenia</taxon>
    </lineage>
</organism>
<protein>
    <submittedName>
        <fullName evidence="2">Uncharacterized protein</fullName>
    </submittedName>
</protein>
<dbReference type="RefSeq" id="WP_090248567.1">
    <property type="nucleotide sequence ID" value="NZ_FPAS01000002.1"/>
</dbReference>
<sequence>MIQLLRNKALTGILLFLTATGLLFYYREELSERFISRIVGYNFEYYLSPFMPLILLLLIAVNLGLIVALMKNENLETIEKVKVAGKHLLTFFVFGIIGWGIHFYSIIDLLKSQGSMAVLEGNILLYHISDIALVLGFGLGAVLYMRKAIHHGKIDF</sequence>
<evidence type="ECO:0000313" key="3">
    <source>
        <dbReference type="Proteomes" id="UP000236454"/>
    </source>
</evidence>
<dbReference type="AlphaFoldDB" id="A0A1I7A1H8"/>
<gene>
    <name evidence="2" type="ORF">SAMN05216474_1814</name>
</gene>
<keyword evidence="3" id="KW-1185">Reference proteome</keyword>
<feature type="transmembrane region" description="Helical" evidence="1">
    <location>
        <begin position="9"/>
        <end position="26"/>
    </location>
</feature>
<feature type="transmembrane region" description="Helical" evidence="1">
    <location>
        <begin position="88"/>
        <end position="107"/>
    </location>
</feature>
<feature type="transmembrane region" description="Helical" evidence="1">
    <location>
        <begin position="123"/>
        <end position="144"/>
    </location>
</feature>
<proteinExistence type="predicted"/>
<accession>A0A1I7A1H8</accession>
<dbReference type="STRING" id="477690.SAMN05216474_1814"/>
<keyword evidence="1" id="KW-0472">Membrane</keyword>
<keyword evidence="1" id="KW-0812">Transmembrane</keyword>